<evidence type="ECO:0000313" key="6">
    <source>
        <dbReference type="Proteomes" id="UP000325902"/>
    </source>
</evidence>
<comment type="caution">
    <text evidence="5">The sequence shown here is derived from an EMBL/GenBank/DDBJ whole genome shotgun (WGS) entry which is preliminary data.</text>
</comment>
<dbReference type="InterPro" id="IPR001138">
    <property type="entry name" value="Zn2Cys6_DnaBD"/>
</dbReference>
<protein>
    <recommendedName>
        <fullName evidence="4">Zn(2)-C6 fungal-type domain-containing protein</fullName>
    </recommendedName>
</protein>
<reference evidence="5 6" key="1">
    <citation type="journal article" date="2019" name="Sci. Rep.">
        <title>A multi-omics analysis of the grapevine pathogen Lasiodiplodia theobromae reveals that temperature affects the expression of virulence- and pathogenicity-related genes.</title>
        <authorList>
            <person name="Felix C."/>
            <person name="Meneses R."/>
            <person name="Goncalves M.F.M."/>
            <person name="Tilleman L."/>
            <person name="Duarte A.S."/>
            <person name="Jorrin-Novo J.V."/>
            <person name="Van de Peer Y."/>
            <person name="Deforce D."/>
            <person name="Van Nieuwerburgh F."/>
            <person name="Esteves A.C."/>
            <person name="Alves A."/>
        </authorList>
    </citation>
    <scope>NUCLEOTIDE SEQUENCE [LARGE SCALE GENOMIC DNA]</scope>
    <source>
        <strain evidence="5 6">LA-SOL3</strain>
    </source>
</reference>
<dbReference type="GO" id="GO:0000981">
    <property type="term" value="F:DNA-binding transcription factor activity, RNA polymerase II-specific"/>
    <property type="evidence" value="ECO:0007669"/>
    <property type="project" value="InterPro"/>
</dbReference>
<dbReference type="PANTHER" id="PTHR37534:SF25">
    <property type="entry name" value="ZN(II)2CYS6 TRANSCRIPTION FACTOR (EUROFUNG)"/>
    <property type="match status" value="1"/>
</dbReference>
<evidence type="ECO:0000259" key="4">
    <source>
        <dbReference type="PROSITE" id="PS00463"/>
    </source>
</evidence>
<sequence length="577" mass="64265">MRTSRGCHECKRRHLRCVTQPGCSTCERCEKSGRECRRGITIRFRAVTSVREKRPAQPNDDDDDRTYHLSWKKSQVWVRVPPAVTFATPATNLEDLDEDPQAVTYPARVGFSPHEDGQGGGGGGDADPAGPPANHVPNATVFRETSTTIAAAIAAIPASAEHHSPSQVLDGINVGSPFSAFGNRSDAAHSSSTPNGGDGSTVASGGSYWRSALYQPSTKWPLRTEEEARLFHHFVKHLGAWVDCCDEKFHFSIEVPQRALNYPVIANAILALASRHLARVTQVEDFRSAEYMSECLRILIPVLDDPLGALDENLLAAIVILRLYEEMDDIDEKCHLYGGTRLLNSIAQFVPSGGLGEAASWIFLRQDIYVALTTGQPLNIDLELFRQSPSFHADTSSGWANRMIFIFAEILDYSCRQDQAHSVERWKELEEQVEAWNDNKPWHFRPLWIREDAVPFPEIWMTGPAHVVGQQYYSLSKILLGTFDPRLSRLGFGSHKLRKAAEATIIEHLRIVIGLAISNEGVPAATFHASHILCTCGSYLEDERDREGAVQFLLDLEKQIGWRSSRIIANLRESWGT</sequence>
<dbReference type="CDD" id="cd12148">
    <property type="entry name" value="fungal_TF_MHR"/>
    <property type="match status" value="1"/>
</dbReference>
<dbReference type="PROSITE" id="PS00463">
    <property type="entry name" value="ZN2_CY6_FUNGAL_1"/>
    <property type="match status" value="1"/>
</dbReference>
<dbReference type="Proteomes" id="UP000325902">
    <property type="component" value="Unassembled WGS sequence"/>
</dbReference>
<dbReference type="AlphaFoldDB" id="A0A5N5D8Y9"/>
<dbReference type="InterPro" id="IPR021858">
    <property type="entry name" value="Fun_TF"/>
</dbReference>
<dbReference type="InterPro" id="IPR036864">
    <property type="entry name" value="Zn2-C6_fun-type_DNA-bd_sf"/>
</dbReference>
<accession>A0A5N5D8Y9</accession>
<evidence type="ECO:0000256" key="1">
    <source>
        <dbReference type="ARBA" id="ARBA00004123"/>
    </source>
</evidence>
<dbReference type="Pfam" id="PF11951">
    <property type="entry name" value="Fungal_trans_2"/>
    <property type="match status" value="1"/>
</dbReference>
<evidence type="ECO:0000313" key="5">
    <source>
        <dbReference type="EMBL" id="KAB2573772.1"/>
    </source>
</evidence>
<organism evidence="5 6">
    <name type="scientific">Lasiodiplodia theobromae</name>
    <dbReference type="NCBI Taxonomy" id="45133"/>
    <lineage>
        <taxon>Eukaryota</taxon>
        <taxon>Fungi</taxon>
        <taxon>Dikarya</taxon>
        <taxon>Ascomycota</taxon>
        <taxon>Pezizomycotina</taxon>
        <taxon>Dothideomycetes</taxon>
        <taxon>Dothideomycetes incertae sedis</taxon>
        <taxon>Botryosphaeriales</taxon>
        <taxon>Botryosphaeriaceae</taxon>
        <taxon>Lasiodiplodia</taxon>
    </lineage>
</organism>
<keyword evidence="6" id="KW-1185">Reference proteome</keyword>
<name>A0A5N5D8Y9_9PEZI</name>
<dbReference type="GO" id="GO:0000976">
    <property type="term" value="F:transcription cis-regulatory region binding"/>
    <property type="evidence" value="ECO:0007669"/>
    <property type="project" value="TreeGrafter"/>
</dbReference>
<dbReference type="CDD" id="cd00067">
    <property type="entry name" value="GAL4"/>
    <property type="match status" value="1"/>
</dbReference>
<comment type="subcellular location">
    <subcellularLocation>
        <location evidence="1">Nucleus</location>
    </subcellularLocation>
</comment>
<dbReference type="GO" id="GO:0008270">
    <property type="term" value="F:zinc ion binding"/>
    <property type="evidence" value="ECO:0007669"/>
    <property type="project" value="InterPro"/>
</dbReference>
<evidence type="ECO:0000256" key="3">
    <source>
        <dbReference type="SAM" id="MobiDB-lite"/>
    </source>
</evidence>
<dbReference type="GO" id="GO:0045944">
    <property type="term" value="P:positive regulation of transcription by RNA polymerase II"/>
    <property type="evidence" value="ECO:0007669"/>
    <property type="project" value="TreeGrafter"/>
</dbReference>
<dbReference type="OrthoDB" id="4525710at2759"/>
<gene>
    <name evidence="5" type="ORF">DBV05_g7598</name>
</gene>
<dbReference type="GO" id="GO:0005634">
    <property type="term" value="C:nucleus"/>
    <property type="evidence" value="ECO:0007669"/>
    <property type="project" value="UniProtKB-SubCell"/>
</dbReference>
<proteinExistence type="predicted"/>
<dbReference type="EMBL" id="VCHE01000053">
    <property type="protein sequence ID" value="KAB2573772.1"/>
    <property type="molecule type" value="Genomic_DNA"/>
</dbReference>
<dbReference type="SUPFAM" id="SSF57701">
    <property type="entry name" value="Zn2/Cys6 DNA-binding domain"/>
    <property type="match status" value="1"/>
</dbReference>
<evidence type="ECO:0000256" key="2">
    <source>
        <dbReference type="ARBA" id="ARBA00023242"/>
    </source>
</evidence>
<feature type="region of interest" description="Disordered" evidence="3">
    <location>
        <begin position="107"/>
        <end position="138"/>
    </location>
</feature>
<feature type="domain" description="Zn(2)-C6 fungal-type" evidence="4">
    <location>
        <begin position="6"/>
        <end position="36"/>
    </location>
</feature>
<dbReference type="PANTHER" id="PTHR37534">
    <property type="entry name" value="TRANSCRIPTIONAL ACTIVATOR PROTEIN UGA3"/>
    <property type="match status" value="1"/>
</dbReference>
<keyword evidence="2" id="KW-0539">Nucleus</keyword>